<protein>
    <submittedName>
        <fullName evidence="1">Uncharacterized protein</fullName>
    </submittedName>
</protein>
<evidence type="ECO:0000313" key="2">
    <source>
        <dbReference type="Proteomes" id="UP000199452"/>
    </source>
</evidence>
<organism evidence="1 2">
    <name type="scientific">Williamwhitmania taraxaci</name>
    <dbReference type="NCBI Taxonomy" id="1640674"/>
    <lineage>
        <taxon>Bacteria</taxon>
        <taxon>Pseudomonadati</taxon>
        <taxon>Bacteroidota</taxon>
        <taxon>Bacteroidia</taxon>
        <taxon>Bacteroidales</taxon>
        <taxon>Williamwhitmaniaceae</taxon>
        <taxon>Williamwhitmania</taxon>
    </lineage>
</organism>
<name>A0A1G6RXT6_9BACT</name>
<accession>A0A1G6RXT6</accession>
<keyword evidence="2" id="KW-1185">Reference proteome</keyword>
<dbReference type="EMBL" id="FMYP01000083">
    <property type="protein sequence ID" value="SDD09194.1"/>
    <property type="molecule type" value="Genomic_DNA"/>
</dbReference>
<dbReference type="AlphaFoldDB" id="A0A1G6RXT6"/>
<dbReference type="STRING" id="1640674.SAMN05216323_10835"/>
<dbReference type="RefSeq" id="WP_092440613.1">
    <property type="nucleotide sequence ID" value="NZ_FMYP01000083.1"/>
</dbReference>
<reference evidence="1 2" key="1">
    <citation type="submission" date="2016-09" db="EMBL/GenBank/DDBJ databases">
        <authorList>
            <person name="Capua I."/>
            <person name="De Benedictis P."/>
            <person name="Joannis T."/>
            <person name="Lombin L.H."/>
            <person name="Cattoli G."/>
        </authorList>
    </citation>
    <scope>NUCLEOTIDE SEQUENCE [LARGE SCALE GENOMIC DNA]</scope>
    <source>
        <strain evidence="1 2">A7P-90m</strain>
    </source>
</reference>
<sequence>MNQDQEITSSSTTHLFSGTEEEILTNLEGLREEGSLASLGAIMEHLTTTPSLPVKSKILSLIADIKIPGAAAIVANFTFACTNHSIQQELISASWQSRLDFSPYFNRYIELAIAGEMMLVLDVLSLVEECCEKVDSNHTKAAISDIKQHLPSFEDKKQLLMTDLLTLLEAKMDVD</sequence>
<evidence type="ECO:0000313" key="1">
    <source>
        <dbReference type="EMBL" id="SDD09194.1"/>
    </source>
</evidence>
<proteinExistence type="predicted"/>
<gene>
    <name evidence="1" type="ORF">SAMN05216323_10835</name>
</gene>
<dbReference type="Proteomes" id="UP000199452">
    <property type="component" value="Unassembled WGS sequence"/>
</dbReference>